<dbReference type="InterPro" id="IPR013602">
    <property type="entry name" value="Dynein_heavy_linker"/>
</dbReference>
<reference evidence="3" key="2">
    <citation type="submission" date="2014-03" db="EMBL/GenBank/DDBJ databases">
        <authorList>
            <person name="Genoscope - CEA"/>
        </authorList>
    </citation>
    <scope>NUCLEOTIDE SEQUENCE</scope>
</reference>
<dbReference type="GO" id="GO:0045505">
    <property type="term" value="F:dynein intermediate chain binding"/>
    <property type="evidence" value="ECO:0007669"/>
    <property type="project" value="InterPro"/>
</dbReference>
<dbReference type="EMBL" id="FR910104">
    <property type="protein sequence ID" value="CDQ90048.1"/>
    <property type="molecule type" value="Genomic_DNA"/>
</dbReference>
<dbReference type="Pfam" id="PF08393">
    <property type="entry name" value="DHC_N2"/>
    <property type="match status" value="1"/>
</dbReference>
<evidence type="ECO:0000259" key="2">
    <source>
        <dbReference type="Pfam" id="PF25007"/>
    </source>
</evidence>
<dbReference type="GO" id="GO:0051959">
    <property type="term" value="F:dynein light intermediate chain binding"/>
    <property type="evidence" value="ECO:0007669"/>
    <property type="project" value="InterPro"/>
</dbReference>
<evidence type="ECO:0000259" key="1">
    <source>
        <dbReference type="Pfam" id="PF08393"/>
    </source>
</evidence>
<accession>A0A060YDL5</accession>
<sequence length="365" mass="41960">MYLHIFPPPPPLFLSTLPSPLSSPRYTEVANNVQKEETVLSVQFVLLDCAPLKFSLVQHCNEWQGKFTQLLSLMASTRLKELHVFLQENALRLSQPPQSLVELGESLKLLETLQGDLQKIESQIPPIHEQFAILEKYEVTVDQAVHEMLEALNGEWVWFQQVVIDSDIMLKKHKDKFKGSLIFSAEEFKKKMQITVQAFSSSGPFGSGVTCELALEKVAALRGQLDTLKEEEGTIRHGLGIFKLEQPCSKDVQTLEKDLDYLQQVWEITQQWDAHWDEWKAGQFVTLQTESMENTAQAMFKKLHKLSRELKDKQWEIVDFSKNRIDQFKRTIPLISDLRNPAMRDRSGQKRVICPADDPHFLSTV</sequence>
<name>A0A060YDL5_ONCMY</name>
<dbReference type="InterPro" id="IPR026983">
    <property type="entry name" value="DHC"/>
</dbReference>
<evidence type="ECO:0000313" key="4">
    <source>
        <dbReference type="Proteomes" id="UP000193380"/>
    </source>
</evidence>
<dbReference type="STRING" id="8022.A0A060YDL5"/>
<dbReference type="GO" id="GO:0007018">
    <property type="term" value="P:microtubule-based movement"/>
    <property type="evidence" value="ECO:0007669"/>
    <property type="project" value="InterPro"/>
</dbReference>
<feature type="domain" description="Dynein heavy chain linker" evidence="1">
    <location>
        <begin position="253"/>
        <end position="346"/>
    </location>
</feature>
<proteinExistence type="predicted"/>
<gene>
    <name evidence="3" type="ORF">GSONMT00021550001</name>
</gene>
<feature type="domain" description="Dynein axonemal heavy chain 2/5/8 coiled-coil" evidence="2">
    <location>
        <begin position="66"/>
        <end position="181"/>
    </location>
</feature>
<reference evidence="3" key="1">
    <citation type="journal article" date="2014" name="Nat. Commun.">
        <title>The rainbow trout genome provides novel insights into evolution after whole-genome duplication in vertebrates.</title>
        <authorList>
            <person name="Berthelot C."/>
            <person name="Brunet F."/>
            <person name="Chalopin D."/>
            <person name="Juanchich A."/>
            <person name="Bernard M."/>
            <person name="Noel B."/>
            <person name="Bento P."/>
            <person name="Da Silva C."/>
            <person name="Labadie K."/>
            <person name="Alberti A."/>
            <person name="Aury J.M."/>
            <person name="Louis A."/>
            <person name="Dehais P."/>
            <person name="Bardou P."/>
            <person name="Montfort J."/>
            <person name="Klopp C."/>
            <person name="Cabau C."/>
            <person name="Gaspin C."/>
            <person name="Thorgaard G.H."/>
            <person name="Boussaha M."/>
            <person name="Quillet E."/>
            <person name="Guyomard R."/>
            <person name="Galiana D."/>
            <person name="Bobe J."/>
            <person name="Volff J.N."/>
            <person name="Genet C."/>
            <person name="Wincker P."/>
            <person name="Jaillon O."/>
            <person name="Roest Crollius H."/>
            <person name="Guiguen Y."/>
        </authorList>
    </citation>
    <scope>NUCLEOTIDE SEQUENCE [LARGE SCALE GENOMIC DNA]</scope>
</reference>
<dbReference type="PANTHER" id="PTHR46961">
    <property type="entry name" value="DYNEIN HEAVY CHAIN 1, AXONEMAL-LIKE PROTEIN"/>
    <property type="match status" value="1"/>
</dbReference>
<evidence type="ECO:0000313" key="3">
    <source>
        <dbReference type="EMBL" id="CDQ90048.1"/>
    </source>
</evidence>
<dbReference type="Pfam" id="PF25007">
    <property type="entry name" value="DYH2-5-8_CC"/>
    <property type="match status" value="1"/>
</dbReference>
<dbReference type="AlphaFoldDB" id="A0A060YDL5"/>
<dbReference type="Proteomes" id="UP000193380">
    <property type="component" value="Unassembled WGS sequence"/>
</dbReference>
<dbReference type="PANTHER" id="PTHR46961:SF8">
    <property type="entry name" value="DYNEIN AXONEMAL HEAVY CHAIN 7"/>
    <property type="match status" value="1"/>
</dbReference>
<dbReference type="InterPro" id="IPR056759">
    <property type="entry name" value="DYH2-5-8_CC"/>
</dbReference>
<protein>
    <submittedName>
        <fullName evidence="3">Uncharacterized protein</fullName>
    </submittedName>
</protein>
<dbReference type="PaxDb" id="8022-A0A060YDL5"/>
<organism evidence="3 4">
    <name type="scientific">Oncorhynchus mykiss</name>
    <name type="common">Rainbow trout</name>
    <name type="synonym">Salmo gairdneri</name>
    <dbReference type="NCBI Taxonomy" id="8022"/>
    <lineage>
        <taxon>Eukaryota</taxon>
        <taxon>Metazoa</taxon>
        <taxon>Chordata</taxon>
        <taxon>Craniata</taxon>
        <taxon>Vertebrata</taxon>
        <taxon>Euteleostomi</taxon>
        <taxon>Actinopterygii</taxon>
        <taxon>Neopterygii</taxon>
        <taxon>Teleostei</taxon>
        <taxon>Protacanthopterygii</taxon>
        <taxon>Salmoniformes</taxon>
        <taxon>Salmonidae</taxon>
        <taxon>Salmoninae</taxon>
        <taxon>Oncorhynchus</taxon>
    </lineage>
</organism>
<dbReference type="GO" id="GO:0030286">
    <property type="term" value="C:dynein complex"/>
    <property type="evidence" value="ECO:0007669"/>
    <property type="project" value="InterPro"/>
</dbReference>